<comment type="cofactor">
    <cofactor evidence="1 6">
        <name>FAD</name>
        <dbReference type="ChEBI" id="CHEBI:57692"/>
    </cofactor>
</comment>
<feature type="domain" description="Acyl-CoA dehydrogenase/oxidase C-terminal" evidence="7">
    <location>
        <begin position="242"/>
        <end position="373"/>
    </location>
</feature>
<dbReference type="InterPro" id="IPR009075">
    <property type="entry name" value="AcylCo_DH/oxidase_C"/>
</dbReference>
<evidence type="ECO:0000259" key="9">
    <source>
        <dbReference type="Pfam" id="PF02771"/>
    </source>
</evidence>
<evidence type="ECO:0000256" key="6">
    <source>
        <dbReference type="RuleBase" id="RU362125"/>
    </source>
</evidence>
<accession>A0A812QDY9</accession>
<feature type="domain" description="Acyl-CoA dehydrogenase/oxidase N-terminal" evidence="9">
    <location>
        <begin position="6"/>
        <end position="117"/>
    </location>
</feature>
<name>A0A812QDY9_9DINO</name>
<dbReference type="PANTHER" id="PTHR43884:SF20">
    <property type="entry name" value="ACYL-COA DEHYDROGENASE FADE28"/>
    <property type="match status" value="1"/>
</dbReference>
<keyword evidence="5 6" id="KW-0560">Oxidoreductase</keyword>
<keyword evidence="11" id="KW-1185">Reference proteome</keyword>
<dbReference type="InterPro" id="IPR013786">
    <property type="entry name" value="AcylCoA_DH/ox_N"/>
</dbReference>
<evidence type="ECO:0000256" key="3">
    <source>
        <dbReference type="ARBA" id="ARBA00022630"/>
    </source>
</evidence>
<dbReference type="InterPro" id="IPR009100">
    <property type="entry name" value="AcylCoA_DH/oxidase_NM_dom_sf"/>
</dbReference>
<dbReference type="PANTHER" id="PTHR43884">
    <property type="entry name" value="ACYL-COA DEHYDROGENASE"/>
    <property type="match status" value="1"/>
</dbReference>
<sequence length="374" mass="40847">MNFDLSEEQQLVQDSVARFIQDNYGLEARQTTVASSDDFNKKHWATMAELGWLGLTLPEAHGGFGGNQIDAMVIMEQFGKGLVLEPFFASVVLGARALSLAGTEAQCSRLLPRVIDGSRQLALGYAEEQARFDMHDVVTRAQADGDGFIINGRKSMVQHGGTADQIIISARTSGGQSDTNGISLFIIDANTDGLTVTGFPTVDGLAAAEVELKDVSVSADALLGELDNGYRILEAVAIDGILAICAEAVGAMEMLYKDTVQYTQEREQFDHALAEFQVLQHRMVEMFMEYEQCKSLLYRATLEVVQNGSDALRTVHALKHFVGKTGIFIGENAVQLHGGMGVTEELRIGHYFKRLLVIDAQFGNSDYHLQQFAA</sequence>
<dbReference type="GO" id="GO:0050660">
    <property type="term" value="F:flavin adenine dinucleotide binding"/>
    <property type="evidence" value="ECO:0007669"/>
    <property type="project" value="InterPro"/>
</dbReference>
<dbReference type="Pfam" id="PF02771">
    <property type="entry name" value="Acyl-CoA_dh_N"/>
    <property type="match status" value="1"/>
</dbReference>
<organism evidence="10 11">
    <name type="scientific">Symbiodinium necroappetens</name>
    <dbReference type="NCBI Taxonomy" id="1628268"/>
    <lineage>
        <taxon>Eukaryota</taxon>
        <taxon>Sar</taxon>
        <taxon>Alveolata</taxon>
        <taxon>Dinophyceae</taxon>
        <taxon>Suessiales</taxon>
        <taxon>Symbiodiniaceae</taxon>
        <taxon>Symbiodinium</taxon>
    </lineage>
</organism>
<dbReference type="SUPFAM" id="SSF47203">
    <property type="entry name" value="Acyl-CoA dehydrogenase C-terminal domain-like"/>
    <property type="match status" value="1"/>
</dbReference>
<evidence type="ECO:0000259" key="8">
    <source>
        <dbReference type="Pfam" id="PF02770"/>
    </source>
</evidence>
<comment type="caution">
    <text evidence="10">The sequence shown here is derived from an EMBL/GenBank/DDBJ whole genome shotgun (WGS) entry which is preliminary data.</text>
</comment>
<evidence type="ECO:0000259" key="7">
    <source>
        <dbReference type="Pfam" id="PF00441"/>
    </source>
</evidence>
<reference evidence="10" key="1">
    <citation type="submission" date="2021-02" db="EMBL/GenBank/DDBJ databases">
        <authorList>
            <person name="Dougan E. K."/>
            <person name="Rhodes N."/>
            <person name="Thang M."/>
            <person name="Chan C."/>
        </authorList>
    </citation>
    <scope>NUCLEOTIDE SEQUENCE</scope>
</reference>
<keyword evidence="4 6" id="KW-0274">FAD</keyword>
<comment type="similarity">
    <text evidence="2 6">Belongs to the acyl-CoA dehydrogenase family.</text>
</comment>
<evidence type="ECO:0000256" key="2">
    <source>
        <dbReference type="ARBA" id="ARBA00009347"/>
    </source>
</evidence>
<evidence type="ECO:0000313" key="10">
    <source>
        <dbReference type="EMBL" id="CAE7366300.1"/>
    </source>
</evidence>
<feature type="domain" description="Acyl-CoA oxidase/dehydrogenase middle" evidence="8">
    <location>
        <begin position="122"/>
        <end position="215"/>
    </location>
</feature>
<dbReference type="EMBL" id="CAJNJA010015696">
    <property type="protein sequence ID" value="CAE7366300.1"/>
    <property type="molecule type" value="Genomic_DNA"/>
</dbReference>
<evidence type="ECO:0000256" key="4">
    <source>
        <dbReference type="ARBA" id="ARBA00022827"/>
    </source>
</evidence>
<dbReference type="Gene3D" id="1.20.140.10">
    <property type="entry name" value="Butyryl-CoA Dehydrogenase, subunit A, domain 3"/>
    <property type="match status" value="1"/>
</dbReference>
<gene>
    <name evidence="10" type="primary">yngJ</name>
    <name evidence="10" type="ORF">SNEC2469_LOCUS9742</name>
</gene>
<dbReference type="InterPro" id="IPR046373">
    <property type="entry name" value="Acyl-CoA_Oxase/DH_mid-dom_sf"/>
</dbReference>
<evidence type="ECO:0000256" key="1">
    <source>
        <dbReference type="ARBA" id="ARBA00001974"/>
    </source>
</evidence>
<dbReference type="AlphaFoldDB" id="A0A812QDY9"/>
<dbReference type="OrthoDB" id="435240at2759"/>
<dbReference type="Pfam" id="PF02770">
    <property type="entry name" value="Acyl-CoA_dh_M"/>
    <property type="match status" value="1"/>
</dbReference>
<dbReference type="Gene3D" id="2.40.110.10">
    <property type="entry name" value="Butyryl-CoA Dehydrogenase, subunit A, domain 2"/>
    <property type="match status" value="1"/>
</dbReference>
<dbReference type="CDD" id="cd00567">
    <property type="entry name" value="ACAD"/>
    <property type="match status" value="1"/>
</dbReference>
<dbReference type="InterPro" id="IPR036250">
    <property type="entry name" value="AcylCo_DH-like_C"/>
</dbReference>
<evidence type="ECO:0000313" key="11">
    <source>
        <dbReference type="Proteomes" id="UP000601435"/>
    </source>
</evidence>
<dbReference type="GO" id="GO:0003995">
    <property type="term" value="F:acyl-CoA dehydrogenase activity"/>
    <property type="evidence" value="ECO:0007669"/>
    <property type="project" value="TreeGrafter"/>
</dbReference>
<dbReference type="InterPro" id="IPR037069">
    <property type="entry name" value="AcylCoA_DH/ox_N_sf"/>
</dbReference>
<keyword evidence="3 6" id="KW-0285">Flavoprotein</keyword>
<dbReference type="Proteomes" id="UP000601435">
    <property type="component" value="Unassembled WGS sequence"/>
</dbReference>
<dbReference type="InterPro" id="IPR006091">
    <property type="entry name" value="Acyl-CoA_Oxase/DH_mid-dom"/>
</dbReference>
<dbReference type="Pfam" id="PF00441">
    <property type="entry name" value="Acyl-CoA_dh_1"/>
    <property type="match status" value="1"/>
</dbReference>
<proteinExistence type="inferred from homology"/>
<protein>
    <submittedName>
        <fullName evidence="10">YngJ protein</fullName>
    </submittedName>
</protein>
<evidence type="ECO:0000256" key="5">
    <source>
        <dbReference type="ARBA" id="ARBA00023002"/>
    </source>
</evidence>
<dbReference type="Gene3D" id="1.10.540.10">
    <property type="entry name" value="Acyl-CoA dehydrogenase/oxidase, N-terminal domain"/>
    <property type="match status" value="1"/>
</dbReference>
<dbReference type="SUPFAM" id="SSF56645">
    <property type="entry name" value="Acyl-CoA dehydrogenase NM domain-like"/>
    <property type="match status" value="1"/>
</dbReference>